<dbReference type="SMART" id="SM00342">
    <property type="entry name" value="HTH_ARAC"/>
    <property type="match status" value="1"/>
</dbReference>
<proteinExistence type="predicted"/>
<dbReference type="PANTHER" id="PTHR43280">
    <property type="entry name" value="ARAC-FAMILY TRANSCRIPTIONAL REGULATOR"/>
    <property type="match status" value="1"/>
</dbReference>
<name>A0A3N5Y2I4_9ALTE</name>
<dbReference type="PROSITE" id="PS00041">
    <property type="entry name" value="HTH_ARAC_FAMILY_1"/>
    <property type="match status" value="1"/>
</dbReference>
<dbReference type="AlphaFoldDB" id="A0A3N5Y2I4"/>
<feature type="transmembrane region" description="Helical" evidence="4">
    <location>
        <begin position="131"/>
        <end position="152"/>
    </location>
</feature>
<keyword evidence="4" id="KW-0472">Membrane</keyword>
<keyword evidence="4" id="KW-0812">Transmembrane</keyword>
<evidence type="ECO:0000256" key="2">
    <source>
        <dbReference type="ARBA" id="ARBA00023125"/>
    </source>
</evidence>
<evidence type="ECO:0000313" key="7">
    <source>
        <dbReference type="Proteomes" id="UP000275281"/>
    </source>
</evidence>
<keyword evidence="3" id="KW-0804">Transcription</keyword>
<evidence type="ECO:0000259" key="5">
    <source>
        <dbReference type="PROSITE" id="PS01124"/>
    </source>
</evidence>
<dbReference type="OrthoDB" id="345413at2"/>
<keyword evidence="4" id="KW-1133">Transmembrane helix</keyword>
<evidence type="ECO:0000313" key="6">
    <source>
        <dbReference type="EMBL" id="RPJ67223.1"/>
    </source>
</evidence>
<comment type="caution">
    <text evidence="6">The sequence shown here is derived from an EMBL/GenBank/DDBJ whole genome shotgun (WGS) entry which is preliminary data.</text>
</comment>
<evidence type="ECO:0000256" key="3">
    <source>
        <dbReference type="ARBA" id="ARBA00023163"/>
    </source>
</evidence>
<dbReference type="InterPro" id="IPR018060">
    <property type="entry name" value="HTH_AraC"/>
</dbReference>
<keyword evidence="7" id="KW-1185">Reference proteome</keyword>
<dbReference type="Proteomes" id="UP000275281">
    <property type="component" value="Unassembled WGS sequence"/>
</dbReference>
<evidence type="ECO:0000256" key="1">
    <source>
        <dbReference type="ARBA" id="ARBA00023015"/>
    </source>
</evidence>
<feature type="transmembrane region" description="Helical" evidence="4">
    <location>
        <begin position="6"/>
        <end position="24"/>
    </location>
</feature>
<dbReference type="SUPFAM" id="SSF46689">
    <property type="entry name" value="Homeodomain-like"/>
    <property type="match status" value="1"/>
</dbReference>
<dbReference type="GO" id="GO:0043565">
    <property type="term" value="F:sequence-specific DNA binding"/>
    <property type="evidence" value="ECO:0007669"/>
    <property type="project" value="InterPro"/>
</dbReference>
<sequence>MFETLPHIVLLILAVLSMASLFLFRPNRLEHYLYAALGFSLMWLAIGQLLPGSFSIEQQFVSLGTFATCNVFWLLTRSLFRQGKALVTSHFILAGIIAFLILSLKSIALFVHLSWIDGNTLLWLERALSELLQLLSSGVLLLSFWEIIRGYGPASKRVRFQKKVLAVTMVLAVLSTRIVVPALSSSPAFDVALYLITRSLAASAIILAILYVLWSQHKHRETLGNTSKSDAEDAELLTAIESMMQDKKLFLQSELKLIDIALAIDQPEYKIRKVINEQMSFDNVNQYINHLRIKHAKDLLLSEQSQHWSILVVSMESGFSSLATFNRVFKQQVGCTPKQFKTQHATT</sequence>
<dbReference type="PANTHER" id="PTHR43280:SF29">
    <property type="entry name" value="ARAC-FAMILY TRANSCRIPTIONAL REGULATOR"/>
    <property type="match status" value="1"/>
</dbReference>
<dbReference type="InterPro" id="IPR009057">
    <property type="entry name" value="Homeodomain-like_sf"/>
</dbReference>
<keyword evidence="1" id="KW-0805">Transcription regulation</keyword>
<feature type="transmembrane region" description="Helical" evidence="4">
    <location>
        <begin position="56"/>
        <end position="75"/>
    </location>
</feature>
<feature type="transmembrane region" description="Helical" evidence="4">
    <location>
        <begin position="31"/>
        <end position="50"/>
    </location>
</feature>
<feature type="transmembrane region" description="Helical" evidence="4">
    <location>
        <begin position="87"/>
        <end position="111"/>
    </location>
</feature>
<protein>
    <submittedName>
        <fullName evidence="6">AraC family transcriptional regulator</fullName>
    </submittedName>
</protein>
<feature type="transmembrane region" description="Helical" evidence="4">
    <location>
        <begin position="191"/>
        <end position="214"/>
    </location>
</feature>
<dbReference type="InterPro" id="IPR018062">
    <property type="entry name" value="HTH_AraC-typ_CS"/>
</dbReference>
<feature type="transmembrane region" description="Helical" evidence="4">
    <location>
        <begin position="164"/>
        <end position="185"/>
    </location>
</feature>
<dbReference type="RefSeq" id="WP_124027126.1">
    <property type="nucleotide sequence ID" value="NZ_JBHRSN010000015.1"/>
</dbReference>
<gene>
    <name evidence="6" type="ORF">DRW07_06725</name>
</gene>
<keyword evidence="2" id="KW-0238">DNA-binding</keyword>
<dbReference type="GO" id="GO:0003700">
    <property type="term" value="F:DNA-binding transcription factor activity"/>
    <property type="evidence" value="ECO:0007669"/>
    <property type="project" value="InterPro"/>
</dbReference>
<dbReference type="Pfam" id="PF12833">
    <property type="entry name" value="HTH_18"/>
    <property type="match status" value="1"/>
</dbReference>
<dbReference type="PROSITE" id="PS01124">
    <property type="entry name" value="HTH_ARAC_FAMILY_2"/>
    <property type="match status" value="1"/>
</dbReference>
<accession>A0A3N5Y2I4</accession>
<reference evidence="6 7" key="1">
    <citation type="submission" date="2018-11" db="EMBL/GenBank/DDBJ databases">
        <authorList>
            <person name="Ye M.-Q."/>
            <person name="Du Z.-J."/>
        </authorList>
    </citation>
    <scope>NUCLEOTIDE SEQUENCE [LARGE SCALE GENOMIC DNA]</scope>
    <source>
        <strain evidence="6 7">U0105</strain>
    </source>
</reference>
<dbReference type="Gene3D" id="1.10.10.60">
    <property type="entry name" value="Homeodomain-like"/>
    <property type="match status" value="1"/>
</dbReference>
<evidence type="ECO:0000256" key="4">
    <source>
        <dbReference type="SAM" id="Phobius"/>
    </source>
</evidence>
<organism evidence="6 7">
    <name type="scientific">Alteromonas sediminis</name>
    <dbReference type="NCBI Taxonomy" id="2259342"/>
    <lineage>
        <taxon>Bacteria</taxon>
        <taxon>Pseudomonadati</taxon>
        <taxon>Pseudomonadota</taxon>
        <taxon>Gammaproteobacteria</taxon>
        <taxon>Alteromonadales</taxon>
        <taxon>Alteromonadaceae</taxon>
        <taxon>Alteromonas/Salinimonas group</taxon>
        <taxon>Alteromonas</taxon>
    </lineage>
</organism>
<dbReference type="EMBL" id="RPOK01000002">
    <property type="protein sequence ID" value="RPJ67223.1"/>
    <property type="molecule type" value="Genomic_DNA"/>
</dbReference>
<feature type="domain" description="HTH araC/xylS-type" evidence="5">
    <location>
        <begin position="234"/>
        <end position="343"/>
    </location>
</feature>